<keyword evidence="2" id="KW-1185">Reference proteome</keyword>
<dbReference type="EMBL" id="AJIL01001489">
    <property type="protein sequence ID" value="KNE88557.1"/>
    <property type="molecule type" value="Genomic_DNA"/>
</dbReference>
<evidence type="ECO:0000313" key="2">
    <source>
        <dbReference type="Proteomes" id="UP000054564"/>
    </source>
</evidence>
<name>A0A0L0UNB6_9BASI</name>
<dbReference type="AlphaFoldDB" id="A0A0L0UNB6"/>
<sequence length="94" mass="11088">MSYDELLRLQPDDPFWNDGLFTNGNEPWAIDINTQRGIRFLASLKRSREEHRRIGWEARRAMRWAIVQRNQLLKTLRLIDGLQVLEGGVLQVVE</sequence>
<organism evidence="1 2">
    <name type="scientific">Puccinia striiformis f. sp. tritici PST-78</name>
    <dbReference type="NCBI Taxonomy" id="1165861"/>
    <lineage>
        <taxon>Eukaryota</taxon>
        <taxon>Fungi</taxon>
        <taxon>Dikarya</taxon>
        <taxon>Basidiomycota</taxon>
        <taxon>Pucciniomycotina</taxon>
        <taxon>Pucciniomycetes</taxon>
        <taxon>Pucciniales</taxon>
        <taxon>Pucciniaceae</taxon>
        <taxon>Puccinia</taxon>
    </lineage>
</organism>
<evidence type="ECO:0000313" key="1">
    <source>
        <dbReference type="EMBL" id="KNE88557.1"/>
    </source>
</evidence>
<dbReference type="STRING" id="1165861.A0A0L0UNB6"/>
<protein>
    <submittedName>
        <fullName evidence="1">Uncharacterized protein</fullName>
    </submittedName>
</protein>
<dbReference type="OrthoDB" id="2506732at2759"/>
<gene>
    <name evidence="1" type="ORF">PSTG_18034</name>
</gene>
<proteinExistence type="predicted"/>
<dbReference type="Proteomes" id="UP000054564">
    <property type="component" value="Unassembled WGS sequence"/>
</dbReference>
<dbReference type="PANTHER" id="PTHR33096">
    <property type="entry name" value="CXC2 DOMAIN-CONTAINING PROTEIN"/>
    <property type="match status" value="1"/>
</dbReference>
<dbReference type="PANTHER" id="PTHR33096:SF1">
    <property type="entry name" value="CXC1-LIKE CYSTEINE CLUSTER ASSOCIATED WITH KDZ TRANSPOSASES DOMAIN-CONTAINING PROTEIN"/>
    <property type="match status" value="1"/>
</dbReference>
<accession>A0A0L0UNB6</accession>
<reference evidence="2" key="1">
    <citation type="submission" date="2014-03" db="EMBL/GenBank/DDBJ databases">
        <title>The Genome Sequence of Puccinia striiformis f. sp. tritici PST-78.</title>
        <authorList>
            <consortium name="The Broad Institute Genome Sequencing Platform"/>
            <person name="Cuomo C."/>
            <person name="Hulbert S."/>
            <person name="Chen X."/>
            <person name="Walker B."/>
            <person name="Young S.K."/>
            <person name="Zeng Q."/>
            <person name="Gargeya S."/>
            <person name="Fitzgerald M."/>
            <person name="Haas B."/>
            <person name="Abouelleil A."/>
            <person name="Alvarado L."/>
            <person name="Arachchi H.M."/>
            <person name="Berlin A.M."/>
            <person name="Chapman S.B."/>
            <person name="Goldberg J."/>
            <person name="Griggs A."/>
            <person name="Gujja S."/>
            <person name="Hansen M."/>
            <person name="Howarth C."/>
            <person name="Imamovic A."/>
            <person name="Larimer J."/>
            <person name="McCowan C."/>
            <person name="Montmayeur A."/>
            <person name="Murphy C."/>
            <person name="Neiman D."/>
            <person name="Pearson M."/>
            <person name="Priest M."/>
            <person name="Roberts A."/>
            <person name="Saif S."/>
            <person name="Shea T."/>
            <person name="Sisk P."/>
            <person name="Sykes S."/>
            <person name="Wortman J."/>
            <person name="Nusbaum C."/>
            <person name="Birren B."/>
        </authorList>
    </citation>
    <scope>NUCLEOTIDE SEQUENCE [LARGE SCALE GENOMIC DNA]</scope>
    <source>
        <strain evidence="2">race PST-78</strain>
    </source>
</reference>
<feature type="non-terminal residue" evidence="1">
    <location>
        <position position="94"/>
    </location>
</feature>
<comment type="caution">
    <text evidence="1">The sequence shown here is derived from an EMBL/GenBank/DDBJ whole genome shotgun (WGS) entry which is preliminary data.</text>
</comment>